<keyword evidence="2" id="KW-1185">Reference proteome</keyword>
<dbReference type="EMBL" id="FZOQ01000004">
    <property type="protein sequence ID" value="SNS30074.1"/>
    <property type="molecule type" value="Genomic_DNA"/>
</dbReference>
<sequence length="89" mass="10212">MKDNRRELLKQLLQGTEDPEEVVKKLKREASQFEMVGVMLRADGTYTVEGQDGLTKEQMEAVVGDREVFLIKIRESKVPLAFCERDVVL</sequence>
<evidence type="ECO:0000313" key="2">
    <source>
        <dbReference type="Proteomes" id="UP000198432"/>
    </source>
</evidence>
<protein>
    <submittedName>
        <fullName evidence="1">Uncharacterized protein</fullName>
    </submittedName>
</protein>
<organism evidence="1 2">
    <name type="scientific">Pontibacter ummariensis</name>
    <dbReference type="NCBI Taxonomy" id="1610492"/>
    <lineage>
        <taxon>Bacteria</taxon>
        <taxon>Pseudomonadati</taxon>
        <taxon>Bacteroidota</taxon>
        <taxon>Cytophagia</taxon>
        <taxon>Cytophagales</taxon>
        <taxon>Hymenobacteraceae</taxon>
        <taxon>Pontibacter</taxon>
    </lineage>
</organism>
<dbReference type="RefSeq" id="WP_089318350.1">
    <property type="nucleotide sequence ID" value="NZ_FZOQ01000004.1"/>
</dbReference>
<accession>A0A239DE05</accession>
<proteinExistence type="predicted"/>
<gene>
    <name evidence="1" type="ORF">SAMN06296052_104168</name>
</gene>
<name>A0A239DE05_9BACT</name>
<dbReference type="AlphaFoldDB" id="A0A239DE05"/>
<dbReference type="Proteomes" id="UP000198432">
    <property type="component" value="Unassembled WGS sequence"/>
</dbReference>
<evidence type="ECO:0000313" key="1">
    <source>
        <dbReference type="EMBL" id="SNS30074.1"/>
    </source>
</evidence>
<reference evidence="2" key="1">
    <citation type="submission" date="2017-06" db="EMBL/GenBank/DDBJ databases">
        <authorList>
            <person name="Varghese N."/>
            <person name="Submissions S."/>
        </authorList>
    </citation>
    <scope>NUCLEOTIDE SEQUENCE [LARGE SCALE GENOMIC DNA]</scope>
    <source>
        <strain evidence="2">NKM1</strain>
    </source>
</reference>